<dbReference type="SMART" id="SM00564">
    <property type="entry name" value="PQQ"/>
    <property type="match status" value="3"/>
</dbReference>
<dbReference type="NCBIfam" id="TIGR03300">
    <property type="entry name" value="assembly_YfgL"/>
    <property type="match status" value="1"/>
</dbReference>
<evidence type="ECO:0000313" key="7">
    <source>
        <dbReference type="Proteomes" id="UP000190750"/>
    </source>
</evidence>
<sequence>MLNQFTVDRFFKVGVSVVLVGLLAACASGSKAPKPAELGADPALLGVRTVWKAQIGKVDFPLAVNTSANAVTLASSDGNVSSLDAQTGASLWRIKLDTQISAGVGSDGTYASVVTRDNQLVTMVAEGELWRVRLSSQVFTAPLVAGERVFVLGADRVVSAFDARSGKKLWSNQRPGEALVLRQAGALLAVNNTLVVGLSGRLVGLNPLTGNVVWDAPLATPRGTNDIERLVDLVAGVSREGNVVCARAFQAAVGCVNTNQGNVIWKQPASGGVGLSGDEKQVYGAEADGKLMAWRLSDGVRTWTSERLRYRQLGTPLVLGRSVVVGDNTGILHFVARTDGTPLTRLSTDGSAIVATPVVAGTTLVAVTRNGTVFGFQPE</sequence>
<evidence type="ECO:0000259" key="5">
    <source>
        <dbReference type="Pfam" id="PF13360"/>
    </source>
</evidence>
<dbReference type="InterPro" id="IPR018391">
    <property type="entry name" value="PQQ_b-propeller_rpt"/>
</dbReference>
<proteinExistence type="inferred from homology"/>
<organism evidence="6 7">
    <name type="scientific">Rhodoferax fermentans</name>
    <dbReference type="NCBI Taxonomy" id="28066"/>
    <lineage>
        <taxon>Bacteria</taxon>
        <taxon>Pseudomonadati</taxon>
        <taxon>Pseudomonadota</taxon>
        <taxon>Betaproteobacteria</taxon>
        <taxon>Burkholderiales</taxon>
        <taxon>Comamonadaceae</taxon>
        <taxon>Rhodoferax</taxon>
    </lineage>
</organism>
<dbReference type="Proteomes" id="UP000190750">
    <property type="component" value="Unassembled WGS sequence"/>
</dbReference>
<dbReference type="GO" id="GO:0009279">
    <property type="term" value="C:cell outer membrane"/>
    <property type="evidence" value="ECO:0007669"/>
    <property type="project" value="UniProtKB-SubCell"/>
</dbReference>
<comment type="similarity">
    <text evidence="4">Belongs to the BamB family.</text>
</comment>
<dbReference type="OrthoDB" id="5173551at2"/>
<evidence type="ECO:0000256" key="3">
    <source>
        <dbReference type="ARBA" id="ARBA00023237"/>
    </source>
</evidence>
<evidence type="ECO:0000256" key="4">
    <source>
        <dbReference type="HAMAP-Rule" id="MF_00923"/>
    </source>
</evidence>
<dbReference type="InterPro" id="IPR017687">
    <property type="entry name" value="BamB"/>
</dbReference>
<comment type="caution">
    <text evidence="6">The sequence shown here is derived from an EMBL/GenBank/DDBJ whole genome shotgun (WGS) entry which is preliminary data.</text>
</comment>
<protein>
    <recommendedName>
        <fullName evidence="4">Outer membrane protein assembly factor BamB</fullName>
    </recommendedName>
</protein>
<name>A0A1T1AUL6_RHOFE</name>
<dbReference type="PANTHER" id="PTHR34512:SF30">
    <property type="entry name" value="OUTER MEMBRANE PROTEIN ASSEMBLY FACTOR BAMB"/>
    <property type="match status" value="1"/>
</dbReference>
<accession>A0A1T1AUL6</accession>
<keyword evidence="7" id="KW-1185">Reference proteome</keyword>
<dbReference type="SUPFAM" id="SSF50998">
    <property type="entry name" value="Quinoprotein alcohol dehydrogenase-like"/>
    <property type="match status" value="1"/>
</dbReference>
<dbReference type="AlphaFoldDB" id="A0A1T1AUL6"/>
<dbReference type="EMBL" id="MTJN01000002">
    <property type="protein sequence ID" value="OOV07804.1"/>
    <property type="molecule type" value="Genomic_DNA"/>
</dbReference>
<dbReference type="GO" id="GO:0043165">
    <property type="term" value="P:Gram-negative-bacterium-type cell outer membrane assembly"/>
    <property type="evidence" value="ECO:0007669"/>
    <property type="project" value="UniProtKB-UniRule"/>
</dbReference>
<dbReference type="InterPro" id="IPR015943">
    <property type="entry name" value="WD40/YVTN_repeat-like_dom_sf"/>
</dbReference>
<comment type="function">
    <text evidence="4">Part of the outer membrane protein assembly complex, which is involved in assembly and insertion of beta-barrel proteins into the outer membrane.</text>
</comment>
<dbReference type="HAMAP" id="MF_00923">
    <property type="entry name" value="OM_assembly_BamB"/>
    <property type="match status" value="1"/>
</dbReference>
<dbReference type="Gene3D" id="2.130.10.10">
    <property type="entry name" value="YVTN repeat-like/Quinoprotein amine dehydrogenase"/>
    <property type="match status" value="1"/>
</dbReference>
<dbReference type="InterPro" id="IPR002372">
    <property type="entry name" value="PQQ_rpt_dom"/>
</dbReference>
<evidence type="ECO:0000313" key="6">
    <source>
        <dbReference type="EMBL" id="OOV07804.1"/>
    </source>
</evidence>
<evidence type="ECO:0000256" key="2">
    <source>
        <dbReference type="ARBA" id="ARBA00023136"/>
    </source>
</evidence>
<dbReference type="PANTHER" id="PTHR34512">
    <property type="entry name" value="CELL SURFACE PROTEIN"/>
    <property type="match status" value="1"/>
</dbReference>
<reference evidence="6 7" key="1">
    <citation type="submission" date="2017-01" db="EMBL/GenBank/DDBJ databases">
        <title>Genome sequencing of Rhodoferax fermentans JCM 7819.</title>
        <authorList>
            <person name="Kim Y.J."/>
            <person name="Farh M.E.-A."/>
            <person name="Yang D.-C."/>
        </authorList>
    </citation>
    <scope>NUCLEOTIDE SEQUENCE [LARGE SCALE GENOMIC DNA]</scope>
    <source>
        <strain evidence="6 7">JCM 7819</strain>
    </source>
</reference>
<keyword evidence="3 4" id="KW-0998">Cell outer membrane</keyword>
<keyword evidence="2 4" id="KW-0472">Membrane</keyword>
<dbReference type="InterPro" id="IPR011047">
    <property type="entry name" value="Quinoprotein_ADH-like_sf"/>
</dbReference>
<gene>
    <name evidence="4" type="primary">bamB</name>
    <name evidence="6" type="ORF">RF819_14710</name>
</gene>
<dbReference type="Pfam" id="PF13360">
    <property type="entry name" value="PQQ_2"/>
    <property type="match status" value="1"/>
</dbReference>
<keyword evidence="1 4" id="KW-0732">Signal</keyword>
<comment type="subunit">
    <text evidence="4">Part of the Bam complex.</text>
</comment>
<feature type="domain" description="Pyrrolo-quinoline quinone repeat" evidence="5">
    <location>
        <begin position="77"/>
        <end position="304"/>
    </location>
</feature>
<comment type="subcellular location">
    <subcellularLocation>
        <location evidence="4">Cell outer membrane</location>
    </subcellularLocation>
</comment>
<dbReference type="GO" id="GO:0051205">
    <property type="term" value="P:protein insertion into membrane"/>
    <property type="evidence" value="ECO:0007669"/>
    <property type="project" value="UniProtKB-UniRule"/>
</dbReference>
<evidence type="ECO:0000256" key="1">
    <source>
        <dbReference type="ARBA" id="ARBA00022729"/>
    </source>
</evidence>
<dbReference type="STRING" id="28066.RF819_14710"/>
<dbReference type="RefSeq" id="WP_078365660.1">
    <property type="nucleotide sequence ID" value="NZ_MTJN01000002.1"/>
</dbReference>